<evidence type="ECO:0000313" key="4">
    <source>
        <dbReference type="Proteomes" id="UP000501849"/>
    </source>
</evidence>
<feature type="compositionally biased region" description="Basic and acidic residues" evidence="1">
    <location>
        <begin position="557"/>
        <end position="572"/>
    </location>
</feature>
<evidence type="ECO:0000313" key="3">
    <source>
        <dbReference type="EMBL" id="QIV81458.1"/>
    </source>
</evidence>
<sequence length="578" mass="61977">MFEVLDRGALAGLSDEALISAVTTMTRTEARAAAQRLALIGEVIARQCDDEDDTSAHQVIDGWAWAQAAVSAACNLNSHAASKQMRIAQALRDRLPRTAALFAEGLISARVIDAITWRTHLVVDEDALGLIDTAISGEASQYGAHSEKQLIGAVDLWVEKFDPDAVVRSKRAAKDLYVEFDDKDDPNGVASFWGRLRITDKKILEQRLNNLADTVCANDPRKRGELRAAALAALGVVGPALERLTCECGDAGCAGSGKDPRAGALTIYALTDQVPTASEDRPRQTRPGAAGTPDSEPTATEAAPEEKEQAAEREPQTPAAESEPAAPEHQPQTPAAEFEPVGPSEPAEPAARNESIAPAARTESAATTEPAAPATCNPSPAVTLDGAIIPAAMLAELIAAGATIKPLSEIADLPAEPRYRPSTALTAFVRMRAMTCSFPGCNRAAHRCDLDHLTPWPAGATHPGNLGPLCRLHHLIKTFGGWTPTAQPDGTTHWSAPTGHRYQKAPGAAILFPHWNIQTPIPRKRAITLINDTDRDTKMPVRQRTRAQDRAQRITTERTHNQLQRALERAESDSDPPF</sequence>
<feature type="compositionally biased region" description="Low complexity" evidence="1">
    <location>
        <begin position="316"/>
        <end position="332"/>
    </location>
</feature>
<dbReference type="Proteomes" id="UP000501849">
    <property type="component" value="Chromosome"/>
</dbReference>
<dbReference type="EMBL" id="CP038799">
    <property type="protein sequence ID" value="QIV81458.1"/>
    <property type="molecule type" value="Genomic_DNA"/>
</dbReference>
<dbReference type="SMART" id="SM00507">
    <property type="entry name" value="HNHc"/>
    <property type="match status" value="1"/>
</dbReference>
<dbReference type="InterPro" id="IPR003615">
    <property type="entry name" value="HNH_nuc"/>
</dbReference>
<dbReference type="AlphaFoldDB" id="A0A6H0S269"/>
<reference evidence="3 4" key="1">
    <citation type="submission" date="2019-04" db="EMBL/GenBank/DDBJ databases">
        <title>Draft, Whole-Genome Sequence of the Anthracene-degrading Mycobacterium frederiksbergense LB501T, Isolated from a Polycyclic Aromatic Hydrocarbon (PAH)-Contaminated Soil.</title>
        <authorList>
            <person name="Augelletti F."/>
        </authorList>
    </citation>
    <scope>NUCLEOTIDE SEQUENCE [LARGE SCALE GENOMIC DNA]</scope>
    <source>
        <strain evidence="3 4">LB 501T</strain>
    </source>
</reference>
<accession>A0A6H0S269</accession>
<proteinExistence type="predicted"/>
<dbReference type="InterPro" id="IPR003870">
    <property type="entry name" value="DUF222"/>
</dbReference>
<feature type="compositionally biased region" description="Low complexity" evidence="1">
    <location>
        <begin position="357"/>
        <end position="375"/>
    </location>
</feature>
<organism evidence="3 4">
    <name type="scientific">Mycolicibacterium frederiksbergense</name>
    <dbReference type="NCBI Taxonomy" id="117567"/>
    <lineage>
        <taxon>Bacteria</taxon>
        <taxon>Bacillati</taxon>
        <taxon>Actinomycetota</taxon>
        <taxon>Actinomycetes</taxon>
        <taxon>Mycobacteriales</taxon>
        <taxon>Mycobacteriaceae</taxon>
        <taxon>Mycolicibacterium</taxon>
    </lineage>
</organism>
<keyword evidence="4" id="KW-1185">Reference proteome</keyword>
<dbReference type="KEGG" id="mfre:EXE63_11550"/>
<dbReference type="CDD" id="cd00085">
    <property type="entry name" value="HNHc"/>
    <property type="match status" value="1"/>
</dbReference>
<name>A0A6H0S269_9MYCO</name>
<protein>
    <submittedName>
        <fullName evidence="3">DUF222 domain-containing protein</fullName>
    </submittedName>
</protein>
<evidence type="ECO:0000256" key="1">
    <source>
        <dbReference type="SAM" id="MobiDB-lite"/>
    </source>
</evidence>
<feature type="domain" description="HNH nuclease" evidence="2">
    <location>
        <begin position="424"/>
        <end position="475"/>
    </location>
</feature>
<feature type="region of interest" description="Disordered" evidence="1">
    <location>
        <begin position="557"/>
        <end position="578"/>
    </location>
</feature>
<feature type="region of interest" description="Disordered" evidence="1">
    <location>
        <begin position="271"/>
        <end position="378"/>
    </location>
</feature>
<feature type="compositionally biased region" description="Basic and acidic residues" evidence="1">
    <location>
        <begin position="304"/>
        <end position="315"/>
    </location>
</feature>
<evidence type="ECO:0000259" key="2">
    <source>
        <dbReference type="SMART" id="SM00507"/>
    </source>
</evidence>
<gene>
    <name evidence="3" type="ORF">EXE63_11550</name>
</gene>
<dbReference type="RefSeq" id="WP_168142071.1">
    <property type="nucleotide sequence ID" value="NZ_CP038799.1"/>
</dbReference>
<dbReference type="Pfam" id="PF02720">
    <property type="entry name" value="DUF222"/>
    <property type="match status" value="1"/>
</dbReference>